<comment type="caution">
    <text evidence="3">The sequence shown here is derived from an EMBL/GenBank/DDBJ whole genome shotgun (WGS) entry which is preliminary data.</text>
</comment>
<dbReference type="HAMAP" id="MF_01940">
    <property type="entry name" value="RNA_CPDase"/>
    <property type="match status" value="1"/>
</dbReference>
<dbReference type="InterPro" id="IPR004175">
    <property type="entry name" value="RNA_CPDase"/>
</dbReference>
<dbReference type="EC" id="3.1.4.58" evidence="2"/>
<keyword evidence="1 2" id="KW-0378">Hydrolase</keyword>
<dbReference type="AlphaFoldDB" id="A0A1S2LB46"/>
<feature type="short sequence motif" description="HXTX 1" evidence="2">
    <location>
        <begin position="41"/>
        <end position="44"/>
    </location>
</feature>
<dbReference type="PANTHER" id="PTHR35561:SF1">
    <property type="entry name" value="RNA 2',3'-CYCLIC PHOSPHODIESTERASE"/>
    <property type="match status" value="1"/>
</dbReference>
<evidence type="ECO:0000313" key="4">
    <source>
        <dbReference type="Proteomes" id="UP000180098"/>
    </source>
</evidence>
<dbReference type="Gene3D" id="3.90.1140.10">
    <property type="entry name" value="Cyclic phosphodiesterase"/>
    <property type="match status" value="1"/>
</dbReference>
<evidence type="ECO:0000256" key="1">
    <source>
        <dbReference type="ARBA" id="ARBA00022801"/>
    </source>
</evidence>
<dbReference type="SUPFAM" id="SSF55144">
    <property type="entry name" value="LigT-like"/>
    <property type="match status" value="1"/>
</dbReference>
<organism evidence="3 4">
    <name type="scientific">Anaerobacillus arseniciselenatis</name>
    <dbReference type="NCBI Taxonomy" id="85682"/>
    <lineage>
        <taxon>Bacteria</taxon>
        <taxon>Bacillati</taxon>
        <taxon>Bacillota</taxon>
        <taxon>Bacilli</taxon>
        <taxon>Bacillales</taxon>
        <taxon>Bacillaceae</taxon>
        <taxon>Anaerobacillus</taxon>
    </lineage>
</organism>
<sequence>MSQTHYFIAVPIDSKVKEKIFNWNEREKPPFKRLVHKQDYHITLVFLGGIGESLLKELQKELNKVVTIHAAFTLTIDELGIFGPQNRPRIFWAGVKKEEKLFELQKAIFQTCTDLGVEVDKRSYNPHITLARKYSGDDPYVSDHRNASFQSYMESETWQVSNIVIYRTNLDKVPKYEVVASFPLKSS</sequence>
<keyword evidence="4" id="KW-1185">Reference proteome</keyword>
<proteinExistence type="inferred from homology"/>
<gene>
    <name evidence="3" type="ORF">BKP35_17150</name>
</gene>
<dbReference type="Pfam" id="PF13563">
    <property type="entry name" value="2_5_RNA_ligase2"/>
    <property type="match status" value="1"/>
</dbReference>
<reference evidence="3 4" key="1">
    <citation type="submission" date="2016-10" db="EMBL/GenBank/DDBJ databases">
        <title>Draft genome sequences of four alkaliphilic bacteria belonging to the Anaerobacillus genus.</title>
        <authorList>
            <person name="Bassil N.M."/>
            <person name="Lloyd J.R."/>
        </authorList>
    </citation>
    <scope>NUCLEOTIDE SEQUENCE [LARGE SCALE GENOMIC DNA]</scope>
    <source>
        <strain evidence="3 4">DSM 15340</strain>
    </source>
</reference>
<dbReference type="GO" id="GO:0016874">
    <property type="term" value="F:ligase activity"/>
    <property type="evidence" value="ECO:0007669"/>
    <property type="project" value="UniProtKB-KW"/>
</dbReference>
<accession>A0A1S2LB46</accession>
<comment type="function">
    <text evidence="2">Hydrolyzes RNA 2',3'-cyclic phosphodiester to an RNA 2'-phosphomonoester.</text>
</comment>
<dbReference type="GO" id="GO:0008664">
    <property type="term" value="F:RNA 2',3'-cyclic 3'-phosphodiesterase activity"/>
    <property type="evidence" value="ECO:0007669"/>
    <property type="project" value="UniProtKB-EC"/>
</dbReference>
<comment type="catalytic activity">
    <reaction evidence="2">
        <text>a 3'-end 2',3'-cyclophospho-ribonucleotide-RNA + H2O = a 3'-end 2'-phospho-ribonucleotide-RNA + H(+)</text>
        <dbReference type="Rhea" id="RHEA:11828"/>
        <dbReference type="Rhea" id="RHEA-COMP:10464"/>
        <dbReference type="Rhea" id="RHEA-COMP:17353"/>
        <dbReference type="ChEBI" id="CHEBI:15377"/>
        <dbReference type="ChEBI" id="CHEBI:15378"/>
        <dbReference type="ChEBI" id="CHEBI:83064"/>
        <dbReference type="ChEBI" id="CHEBI:173113"/>
        <dbReference type="EC" id="3.1.4.58"/>
    </reaction>
</comment>
<comment type="similarity">
    <text evidence="2">Belongs to the 2H phosphoesterase superfamily. ThpR family.</text>
</comment>
<dbReference type="PANTHER" id="PTHR35561">
    <property type="entry name" value="RNA 2',3'-CYCLIC PHOSPHODIESTERASE"/>
    <property type="match status" value="1"/>
</dbReference>
<feature type="short sequence motif" description="HXTX 2" evidence="2">
    <location>
        <begin position="127"/>
        <end position="130"/>
    </location>
</feature>
<evidence type="ECO:0000256" key="2">
    <source>
        <dbReference type="HAMAP-Rule" id="MF_01940"/>
    </source>
</evidence>
<feature type="active site" description="Proton donor" evidence="2">
    <location>
        <position position="41"/>
    </location>
</feature>
<protein>
    <recommendedName>
        <fullName evidence="2">RNA 2',3'-cyclic phosphodiesterase</fullName>
        <shortName evidence="2">RNA 2',3'-CPDase</shortName>
        <ecNumber evidence="2">3.1.4.58</ecNumber>
    </recommendedName>
</protein>
<evidence type="ECO:0000313" key="3">
    <source>
        <dbReference type="EMBL" id="OIJ09263.1"/>
    </source>
</evidence>
<keyword evidence="3" id="KW-0436">Ligase</keyword>
<dbReference type="RefSeq" id="WP_071314607.1">
    <property type="nucleotide sequence ID" value="NZ_MLQQ01000046.1"/>
</dbReference>
<name>A0A1S2LB46_9BACI</name>
<dbReference type="GO" id="GO:0004113">
    <property type="term" value="F:2',3'-cyclic-nucleotide 3'-phosphodiesterase activity"/>
    <property type="evidence" value="ECO:0007669"/>
    <property type="project" value="InterPro"/>
</dbReference>
<dbReference type="NCBIfam" id="TIGR02258">
    <property type="entry name" value="2_5_ligase"/>
    <property type="match status" value="1"/>
</dbReference>
<dbReference type="Proteomes" id="UP000180098">
    <property type="component" value="Unassembled WGS sequence"/>
</dbReference>
<feature type="active site" description="Proton acceptor" evidence="2">
    <location>
        <position position="127"/>
    </location>
</feature>
<dbReference type="InterPro" id="IPR009097">
    <property type="entry name" value="Cyclic_Pdiesterase"/>
</dbReference>
<dbReference type="EMBL" id="MLQQ01000046">
    <property type="protein sequence ID" value="OIJ09263.1"/>
    <property type="molecule type" value="Genomic_DNA"/>
</dbReference>